<evidence type="ECO:0000256" key="1">
    <source>
        <dbReference type="ARBA" id="ARBA00008779"/>
    </source>
</evidence>
<evidence type="ECO:0000313" key="5">
    <source>
        <dbReference type="EMBL" id="MBB6428771.1"/>
    </source>
</evidence>
<dbReference type="PANTHER" id="PTHR42693">
    <property type="entry name" value="ARYLSULFATASE FAMILY MEMBER"/>
    <property type="match status" value="1"/>
</dbReference>
<dbReference type="GO" id="GO:0004065">
    <property type="term" value="F:arylsulfatase activity"/>
    <property type="evidence" value="ECO:0007669"/>
    <property type="project" value="TreeGrafter"/>
</dbReference>
<name>A0A7X0H3V2_9BACT</name>
<keyword evidence="2" id="KW-0378">Hydrolase</keyword>
<feature type="chain" id="PRO_5030913755" evidence="3">
    <location>
        <begin position="21"/>
        <end position="515"/>
    </location>
</feature>
<protein>
    <submittedName>
        <fullName evidence="5">Arylsulfatase A-like enzyme</fullName>
    </submittedName>
</protein>
<feature type="domain" description="Sulfatase N-terminal" evidence="4">
    <location>
        <begin position="29"/>
        <end position="399"/>
    </location>
</feature>
<comment type="caution">
    <text evidence="5">The sequence shown here is derived from an EMBL/GenBank/DDBJ whole genome shotgun (WGS) entry which is preliminary data.</text>
</comment>
<feature type="signal peptide" evidence="3">
    <location>
        <begin position="1"/>
        <end position="20"/>
    </location>
</feature>
<comment type="similarity">
    <text evidence="1">Belongs to the sulfatase family.</text>
</comment>
<proteinExistence type="inferred from homology"/>
<dbReference type="CDD" id="cd16143">
    <property type="entry name" value="ARS_like"/>
    <property type="match status" value="1"/>
</dbReference>
<evidence type="ECO:0000256" key="2">
    <source>
        <dbReference type="ARBA" id="ARBA00022801"/>
    </source>
</evidence>
<dbReference type="PANTHER" id="PTHR42693:SF53">
    <property type="entry name" value="ENDO-4-O-SULFATASE"/>
    <property type="match status" value="1"/>
</dbReference>
<evidence type="ECO:0000256" key="3">
    <source>
        <dbReference type="SAM" id="SignalP"/>
    </source>
</evidence>
<dbReference type="Pfam" id="PF00884">
    <property type="entry name" value="Sulfatase"/>
    <property type="match status" value="1"/>
</dbReference>
<dbReference type="RefSeq" id="WP_184676204.1">
    <property type="nucleotide sequence ID" value="NZ_JACHGY010000001.1"/>
</dbReference>
<dbReference type="EMBL" id="JACHGY010000001">
    <property type="protein sequence ID" value="MBB6428771.1"/>
    <property type="molecule type" value="Genomic_DNA"/>
</dbReference>
<dbReference type="SUPFAM" id="SSF53649">
    <property type="entry name" value="Alkaline phosphatase-like"/>
    <property type="match status" value="1"/>
</dbReference>
<dbReference type="InterPro" id="IPR050738">
    <property type="entry name" value="Sulfatase"/>
</dbReference>
<evidence type="ECO:0000259" key="4">
    <source>
        <dbReference type="Pfam" id="PF00884"/>
    </source>
</evidence>
<dbReference type="AlphaFoldDB" id="A0A7X0H3V2"/>
<gene>
    <name evidence="5" type="ORF">HNQ40_000577</name>
</gene>
<dbReference type="InterPro" id="IPR017850">
    <property type="entry name" value="Alkaline_phosphatase_core_sf"/>
</dbReference>
<keyword evidence="3" id="KW-0732">Signal</keyword>
<dbReference type="PROSITE" id="PS51257">
    <property type="entry name" value="PROKAR_LIPOPROTEIN"/>
    <property type="match status" value="1"/>
</dbReference>
<dbReference type="InterPro" id="IPR000917">
    <property type="entry name" value="Sulfatase_N"/>
</dbReference>
<reference evidence="5 6" key="1">
    <citation type="submission" date="2020-08" db="EMBL/GenBank/DDBJ databases">
        <title>Genomic Encyclopedia of Type Strains, Phase IV (KMG-IV): sequencing the most valuable type-strain genomes for metagenomic binning, comparative biology and taxonomic classification.</title>
        <authorList>
            <person name="Goeker M."/>
        </authorList>
    </citation>
    <scope>NUCLEOTIDE SEQUENCE [LARGE SCALE GENOMIC DNA]</scope>
    <source>
        <strain evidence="5 6">DSM 103725</strain>
    </source>
</reference>
<accession>A0A7X0H3V2</accession>
<organism evidence="5 6">
    <name type="scientific">Algisphaera agarilytica</name>
    <dbReference type="NCBI Taxonomy" id="1385975"/>
    <lineage>
        <taxon>Bacteria</taxon>
        <taxon>Pseudomonadati</taxon>
        <taxon>Planctomycetota</taxon>
        <taxon>Phycisphaerae</taxon>
        <taxon>Phycisphaerales</taxon>
        <taxon>Phycisphaeraceae</taxon>
        <taxon>Algisphaera</taxon>
    </lineage>
</organism>
<sequence>MRLNTYLPAFLLLCACLTFAKPAVAEAPPNIVVIMADDLGPGDVGYYHKLRTGKEPFVATPYMDALATEGMRFSDGHSSTALCSPTRYCAMTGNLNHRSVAPWGVWSSFRQTPITKIDATLGRVGQMGGLTTGFIGKYHLGGDFMNAKGTEVYRGANHKAKPEQVDVSRMVGSGPQQIGFDYSFTMPAGIQGPLYTAYENGDWYPFSDDSKLVYLDKTNALDPAFVSDKGPGVGDSHWDTRRVGPMLADKAAAFIEDQAGQDKPFLLVFWSPMVHIPHLPPKEFNGRLIAGQGPTPHVDIIADFDQQVGAIVEALKAQGVYDNTLIFLCSDNGGLRDGKAEKLGHISFNGLRGSKNQPHEGGHRVPFFAVWPGKIAPDSESAQPVANRDIVATIADVLGQTLKKNQAMDSLSLLPVLLGEAEDDLDRFLPLQGGSNHELINRRGPWKLIIDSNHPQTEFKKVALFNLYDNPLELEEQNLLTHPDHAERVKEMYDEFMRWRESGERSTPPMAQSAN</sequence>
<dbReference type="Gene3D" id="3.40.720.10">
    <property type="entry name" value="Alkaline Phosphatase, subunit A"/>
    <property type="match status" value="1"/>
</dbReference>
<evidence type="ECO:0000313" key="6">
    <source>
        <dbReference type="Proteomes" id="UP000541810"/>
    </source>
</evidence>
<keyword evidence="6" id="KW-1185">Reference proteome</keyword>
<dbReference type="Proteomes" id="UP000541810">
    <property type="component" value="Unassembled WGS sequence"/>
</dbReference>